<reference evidence="1 2" key="1">
    <citation type="submission" date="2015-12" db="EMBL/GenBank/DDBJ databases">
        <title>The genome of Folsomia candida.</title>
        <authorList>
            <person name="Faddeeva A."/>
            <person name="Derks M.F."/>
            <person name="Anvar Y."/>
            <person name="Smit S."/>
            <person name="Van Straalen N."/>
            <person name="Roelofs D."/>
        </authorList>
    </citation>
    <scope>NUCLEOTIDE SEQUENCE [LARGE SCALE GENOMIC DNA]</scope>
    <source>
        <strain evidence="1 2">VU population</strain>
        <tissue evidence="1">Whole body</tissue>
    </source>
</reference>
<proteinExistence type="predicted"/>
<accession>A0A226DNL6</accession>
<name>A0A226DNL6_FOLCA</name>
<dbReference type="EMBL" id="LNIX01000014">
    <property type="protein sequence ID" value="OXA46799.1"/>
    <property type="molecule type" value="Genomic_DNA"/>
</dbReference>
<comment type="caution">
    <text evidence="1">The sequence shown here is derived from an EMBL/GenBank/DDBJ whole genome shotgun (WGS) entry which is preliminary data.</text>
</comment>
<evidence type="ECO:0000313" key="1">
    <source>
        <dbReference type="EMBL" id="OXA46799.1"/>
    </source>
</evidence>
<dbReference type="Proteomes" id="UP000198287">
    <property type="component" value="Unassembled WGS sequence"/>
</dbReference>
<protein>
    <submittedName>
        <fullName evidence="1">Uncharacterized protein</fullName>
    </submittedName>
</protein>
<gene>
    <name evidence="1" type="ORF">Fcan01_18234</name>
</gene>
<keyword evidence="2" id="KW-1185">Reference proteome</keyword>
<organism evidence="1 2">
    <name type="scientific">Folsomia candida</name>
    <name type="common">Springtail</name>
    <dbReference type="NCBI Taxonomy" id="158441"/>
    <lineage>
        <taxon>Eukaryota</taxon>
        <taxon>Metazoa</taxon>
        <taxon>Ecdysozoa</taxon>
        <taxon>Arthropoda</taxon>
        <taxon>Hexapoda</taxon>
        <taxon>Collembola</taxon>
        <taxon>Entomobryomorpha</taxon>
        <taxon>Isotomoidea</taxon>
        <taxon>Isotomidae</taxon>
        <taxon>Proisotominae</taxon>
        <taxon>Folsomia</taxon>
    </lineage>
</organism>
<sequence>MEVKEKIKHLFKDGITKPNHIISHLRDAGAEIPSKVQLNNYLSTLRKTQGPPILSLGQLCELCDENEAIPSDQDHPFFVGKKIHYEDKTFQCISPAKQQTQSAEEIDRTLGLIKRMSWKKFDSYSTSKSKLRIIDFHL</sequence>
<evidence type="ECO:0000313" key="2">
    <source>
        <dbReference type="Proteomes" id="UP000198287"/>
    </source>
</evidence>
<dbReference type="AlphaFoldDB" id="A0A226DNL6"/>